<dbReference type="AlphaFoldDB" id="A0A5B1CRH1"/>
<evidence type="ECO:0000259" key="8">
    <source>
        <dbReference type="PROSITE" id="PS50110"/>
    </source>
</evidence>
<dbReference type="InterPro" id="IPR003593">
    <property type="entry name" value="AAA+_ATPase"/>
</dbReference>
<dbReference type="Gene3D" id="1.10.10.60">
    <property type="entry name" value="Homeodomain-like"/>
    <property type="match status" value="1"/>
</dbReference>
<dbReference type="Proteomes" id="UP000322699">
    <property type="component" value="Unassembled WGS sequence"/>
</dbReference>
<dbReference type="PROSITE" id="PS00675">
    <property type="entry name" value="SIGMA54_INTERACT_1"/>
    <property type="match status" value="1"/>
</dbReference>
<dbReference type="InterPro" id="IPR011006">
    <property type="entry name" value="CheY-like_superfamily"/>
</dbReference>
<keyword evidence="4" id="KW-0804">Transcription</keyword>
<evidence type="ECO:0000256" key="1">
    <source>
        <dbReference type="ARBA" id="ARBA00022741"/>
    </source>
</evidence>
<dbReference type="InterPro" id="IPR025662">
    <property type="entry name" value="Sigma_54_int_dom_ATP-bd_1"/>
</dbReference>
<keyword evidence="3" id="KW-0805">Transcription regulation</keyword>
<evidence type="ECO:0000256" key="4">
    <source>
        <dbReference type="ARBA" id="ARBA00023163"/>
    </source>
</evidence>
<feature type="domain" description="Sigma-54 factor interaction" evidence="7">
    <location>
        <begin position="154"/>
        <end position="382"/>
    </location>
</feature>
<dbReference type="PROSITE" id="PS50110">
    <property type="entry name" value="RESPONSE_REGULATORY"/>
    <property type="match status" value="1"/>
</dbReference>
<dbReference type="SMART" id="SM00382">
    <property type="entry name" value="AAA"/>
    <property type="match status" value="1"/>
</dbReference>
<feature type="modified residue" description="4-aspartylphosphate" evidence="5">
    <location>
        <position position="62"/>
    </location>
</feature>
<dbReference type="PANTHER" id="PTHR32071:SF122">
    <property type="entry name" value="SIGMA FACTOR"/>
    <property type="match status" value="1"/>
</dbReference>
<evidence type="ECO:0000256" key="3">
    <source>
        <dbReference type="ARBA" id="ARBA00023015"/>
    </source>
</evidence>
<reference evidence="9 10" key="1">
    <citation type="submission" date="2019-08" db="EMBL/GenBank/DDBJ databases">
        <title>Deep-cultivation of Planctomycetes and their phenomic and genomic characterization uncovers novel biology.</title>
        <authorList>
            <person name="Wiegand S."/>
            <person name="Jogler M."/>
            <person name="Boedeker C."/>
            <person name="Pinto D."/>
            <person name="Vollmers J."/>
            <person name="Rivas-Marin E."/>
            <person name="Kohn T."/>
            <person name="Peeters S.H."/>
            <person name="Heuer A."/>
            <person name="Rast P."/>
            <person name="Oberbeckmann S."/>
            <person name="Bunk B."/>
            <person name="Jeske O."/>
            <person name="Meyerdierks A."/>
            <person name="Storesund J.E."/>
            <person name="Kallscheuer N."/>
            <person name="Luecker S."/>
            <person name="Lage O.M."/>
            <person name="Pohl T."/>
            <person name="Merkel B.J."/>
            <person name="Hornburger P."/>
            <person name="Mueller R.-W."/>
            <person name="Bruemmer F."/>
            <person name="Labrenz M."/>
            <person name="Spormann A.M."/>
            <person name="Op Den Camp H."/>
            <person name="Overmann J."/>
            <person name="Amann R."/>
            <person name="Jetten M.S.M."/>
            <person name="Mascher T."/>
            <person name="Medema M.H."/>
            <person name="Devos D.P."/>
            <person name="Kaster A.-K."/>
            <person name="Ovreas L."/>
            <person name="Rohde M."/>
            <person name="Galperin M.Y."/>
            <person name="Jogler C."/>
        </authorList>
    </citation>
    <scope>NUCLEOTIDE SEQUENCE [LARGE SCALE GENOMIC DNA]</scope>
    <source>
        <strain evidence="9 10">LF1</strain>
    </source>
</reference>
<dbReference type="InterPro" id="IPR009057">
    <property type="entry name" value="Homeodomain-like_sf"/>
</dbReference>
<dbReference type="SMART" id="SM00448">
    <property type="entry name" value="REC"/>
    <property type="match status" value="1"/>
</dbReference>
<dbReference type="EMBL" id="VRLW01000001">
    <property type="protein sequence ID" value="KAA1261983.1"/>
    <property type="molecule type" value="Genomic_DNA"/>
</dbReference>
<dbReference type="CDD" id="cd00009">
    <property type="entry name" value="AAA"/>
    <property type="match status" value="1"/>
</dbReference>
<dbReference type="InterPro" id="IPR001789">
    <property type="entry name" value="Sig_transdc_resp-reg_receiver"/>
</dbReference>
<dbReference type="Pfam" id="PF00158">
    <property type="entry name" value="Sigma54_activat"/>
    <property type="match status" value="1"/>
</dbReference>
<dbReference type="GO" id="GO:0006355">
    <property type="term" value="P:regulation of DNA-templated transcription"/>
    <property type="evidence" value="ECO:0007669"/>
    <property type="project" value="InterPro"/>
</dbReference>
<dbReference type="RefSeq" id="WP_235033438.1">
    <property type="nucleotide sequence ID" value="NZ_LWSK01000022.1"/>
</dbReference>
<comment type="caution">
    <text evidence="9">The sequence shown here is derived from an EMBL/GenBank/DDBJ whole genome shotgun (WGS) entry which is preliminary data.</text>
</comment>
<dbReference type="PROSITE" id="PS00688">
    <property type="entry name" value="SIGMA54_INTERACT_3"/>
    <property type="match status" value="1"/>
</dbReference>
<feature type="domain" description="Response regulatory" evidence="8">
    <location>
        <begin position="13"/>
        <end position="127"/>
    </location>
</feature>
<feature type="region of interest" description="Disordered" evidence="6">
    <location>
        <begin position="397"/>
        <end position="430"/>
    </location>
</feature>
<dbReference type="GO" id="GO:0005524">
    <property type="term" value="F:ATP binding"/>
    <property type="evidence" value="ECO:0007669"/>
    <property type="project" value="UniProtKB-KW"/>
</dbReference>
<dbReference type="InterPro" id="IPR027417">
    <property type="entry name" value="P-loop_NTPase"/>
</dbReference>
<dbReference type="Gene3D" id="3.40.50.2300">
    <property type="match status" value="1"/>
</dbReference>
<dbReference type="CDD" id="cd00156">
    <property type="entry name" value="REC"/>
    <property type="match status" value="1"/>
</dbReference>
<name>A0A5B1CRH1_9BACT</name>
<evidence type="ECO:0000313" key="9">
    <source>
        <dbReference type="EMBL" id="KAA1261983.1"/>
    </source>
</evidence>
<dbReference type="GO" id="GO:0000160">
    <property type="term" value="P:phosphorelay signal transduction system"/>
    <property type="evidence" value="ECO:0007669"/>
    <property type="project" value="InterPro"/>
</dbReference>
<keyword evidence="10" id="KW-1185">Reference proteome</keyword>
<protein>
    <submittedName>
        <fullName evidence="9">Transcriptional regulatory protein QseF</fullName>
    </submittedName>
</protein>
<dbReference type="Gene3D" id="1.10.8.60">
    <property type="match status" value="1"/>
</dbReference>
<dbReference type="Pfam" id="PF00072">
    <property type="entry name" value="Response_reg"/>
    <property type="match status" value="1"/>
</dbReference>
<dbReference type="InterPro" id="IPR002078">
    <property type="entry name" value="Sigma_54_int"/>
</dbReference>
<evidence type="ECO:0000256" key="5">
    <source>
        <dbReference type="PROSITE-ProRule" id="PRU00169"/>
    </source>
</evidence>
<dbReference type="PANTHER" id="PTHR32071">
    <property type="entry name" value="TRANSCRIPTIONAL REGULATORY PROTEIN"/>
    <property type="match status" value="1"/>
</dbReference>
<keyword evidence="5" id="KW-0597">Phosphoprotein</keyword>
<dbReference type="FunFam" id="3.40.50.300:FF:000006">
    <property type="entry name" value="DNA-binding transcriptional regulator NtrC"/>
    <property type="match status" value="1"/>
</dbReference>
<evidence type="ECO:0000256" key="2">
    <source>
        <dbReference type="ARBA" id="ARBA00022840"/>
    </source>
</evidence>
<dbReference type="InterPro" id="IPR058031">
    <property type="entry name" value="AAA_lid_NorR"/>
</dbReference>
<evidence type="ECO:0000259" key="7">
    <source>
        <dbReference type="PROSITE" id="PS50045"/>
    </source>
</evidence>
<feature type="compositionally biased region" description="Polar residues" evidence="6">
    <location>
        <begin position="408"/>
        <end position="420"/>
    </location>
</feature>
<dbReference type="PROSITE" id="PS50045">
    <property type="entry name" value="SIGMA54_INTERACT_4"/>
    <property type="match status" value="1"/>
</dbReference>
<accession>A0A5B1CRH1</accession>
<gene>
    <name evidence="9" type="primary">qseF_1</name>
    <name evidence="9" type="ORF">LF1_45440</name>
</gene>
<sequence>MKDGRIMGEKPQRILVADDEPLYLRTTGALLGKAGYECVCVPDAGAAIERLHAESFDLVLSDLNMPGNLKLELLRDQSTHRPHVPIVVVTGVPTLPSAIESIRLGITDYLLKPVKFDDLLACVRRVIAASKAQSLLPVTPPRKREELETLFPHIIGSSKPMLELFEIIDRVAGTDTSVLITGESGTGKEVVASTIHSHSHRKKGKFQVIDCTAVPEALFESMLFGHKKGSFTGAVGDAEGLLKQCDGGTAFFDELGELPAPLQAKLLRAVQEQTFTPVGSHTPVSVNTRFVCATNRDLELEVNAGRFRQDLFYRLGVIQVELPPLRERGNDVLQLADAFLKMLRPEKSKIDGFTAEATDSLMRYSWPGNIRELRNVIERAVALARGTTITVTDLPEKIRQPQPVESIPASTKNTRASAGPTTGPPGSLPVSLPGASREEAMEAAEYQYLVNLMQSHCGNVSEAARHADLSRQGMHKLLKKHDIQAADFRV</sequence>
<evidence type="ECO:0000256" key="6">
    <source>
        <dbReference type="SAM" id="MobiDB-lite"/>
    </source>
</evidence>
<keyword evidence="1" id="KW-0547">Nucleotide-binding</keyword>
<dbReference type="SUPFAM" id="SSF52172">
    <property type="entry name" value="CheY-like"/>
    <property type="match status" value="1"/>
</dbReference>
<dbReference type="SUPFAM" id="SSF52540">
    <property type="entry name" value="P-loop containing nucleoside triphosphate hydrolases"/>
    <property type="match status" value="1"/>
</dbReference>
<keyword evidence="2" id="KW-0067">ATP-binding</keyword>
<dbReference type="Gene3D" id="3.40.50.300">
    <property type="entry name" value="P-loop containing nucleotide triphosphate hydrolases"/>
    <property type="match status" value="1"/>
</dbReference>
<proteinExistence type="predicted"/>
<dbReference type="Pfam" id="PF25601">
    <property type="entry name" value="AAA_lid_14"/>
    <property type="match status" value="1"/>
</dbReference>
<organism evidence="9 10">
    <name type="scientific">Rubripirellula obstinata</name>
    <dbReference type="NCBI Taxonomy" id="406547"/>
    <lineage>
        <taxon>Bacteria</taxon>
        <taxon>Pseudomonadati</taxon>
        <taxon>Planctomycetota</taxon>
        <taxon>Planctomycetia</taxon>
        <taxon>Pirellulales</taxon>
        <taxon>Pirellulaceae</taxon>
        <taxon>Rubripirellula</taxon>
    </lineage>
</organism>
<dbReference type="SUPFAM" id="SSF46689">
    <property type="entry name" value="Homeodomain-like"/>
    <property type="match status" value="1"/>
</dbReference>
<evidence type="ECO:0000313" key="10">
    <source>
        <dbReference type="Proteomes" id="UP000322699"/>
    </source>
</evidence>
<dbReference type="InterPro" id="IPR025944">
    <property type="entry name" value="Sigma_54_int_dom_CS"/>
</dbReference>